<evidence type="ECO:0000256" key="1">
    <source>
        <dbReference type="ARBA" id="ARBA00023002"/>
    </source>
</evidence>
<name>A0AAJ0MV88_9PEZI</name>
<dbReference type="PANTHER" id="PTHR10996">
    <property type="entry name" value="2-HYDROXYACID DEHYDROGENASE-RELATED"/>
    <property type="match status" value="1"/>
</dbReference>
<protein>
    <submittedName>
        <fullName evidence="3">D-isomer specific 2-hydroxyacid dehydrogenase</fullName>
    </submittedName>
</protein>
<proteinExistence type="predicted"/>
<dbReference type="InterPro" id="IPR006140">
    <property type="entry name" value="D-isomer_DH_NAD-bd"/>
</dbReference>
<dbReference type="RefSeq" id="XP_062697082.1">
    <property type="nucleotide sequence ID" value="XM_062838548.1"/>
</dbReference>
<dbReference type="GeneID" id="87876170"/>
<accession>A0AAJ0MV88</accession>
<keyword evidence="4" id="KW-1185">Reference proteome</keyword>
<dbReference type="SUPFAM" id="SSF51735">
    <property type="entry name" value="NAD(P)-binding Rossmann-fold domains"/>
    <property type="match status" value="1"/>
</dbReference>
<dbReference type="FunFam" id="3.40.50.720:FF:000526">
    <property type="entry name" value="D-mandelate dehydrogenase, putative"/>
    <property type="match status" value="1"/>
</dbReference>
<dbReference type="Pfam" id="PF02826">
    <property type="entry name" value="2-Hacid_dh_C"/>
    <property type="match status" value="1"/>
</dbReference>
<dbReference type="GO" id="GO:0051287">
    <property type="term" value="F:NAD binding"/>
    <property type="evidence" value="ECO:0007669"/>
    <property type="project" value="InterPro"/>
</dbReference>
<comment type="caution">
    <text evidence="3">The sequence shown here is derived from an EMBL/GenBank/DDBJ whole genome shotgun (WGS) entry which is preliminary data.</text>
</comment>
<gene>
    <name evidence="3" type="ORF">B0T23DRAFT_401052</name>
</gene>
<dbReference type="Gene3D" id="3.40.50.720">
    <property type="entry name" value="NAD(P)-binding Rossmann-like Domain"/>
    <property type="match status" value="2"/>
</dbReference>
<evidence type="ECO:0000259" key="2">
    <source>
        <dbReference type="Pfam" id="PF02826"/>
    </source>
</evidence>
<feature type="domain" description="D-isomer specific 2-hydroxyacid dehydrogenase NAD-binding" evidence="2">
    <location>
        <begin position="186"/>
        <end position="327"/>
    </location>
</feature>
<dbReference type="EMBL" id="JAULSX010000001">
    <property type="protein sequence ID" value="KAK3499449.1"/>
    <property type="molecule type" value="Genomic_DNA"/>
</dbReference>
<sequence length="452" mass="48960">MASTPSQIKHFEVLSDDGRRPIVLHIGDSIKYNLATYTEFSQAFEVIRPSTAERERSEFKKALKERRWGHFSAIFRPFWGTGGEMGRWDADLINLLPISVKVFASAGAGFDWADTKVLGERGPAAAEAVADFAVAMVISTFRHLPWCMGAATLPYFLSTPSSPDFTTASVASTASKTFQACHSLATAVSHNPRNHVLGIIGLGNIGQQIAAKLGSAFGMRIAYYDVVRKPAPLESSLGATYHSSLEKLLAMSDCAVLCTPASADGRPIITTDVLKHIKKGSRFVNVARGSFVDEEALADALEDGRISAAALDVHAKEPSVSQRLVKMAFGEHDIVRSNSQKEAKSSFDHPGKVMLTCHNAGGTVETHIGFEELSMRNIMAVLGGQKAITPVNMHYLKATEYRALSAMINATVIGAAKIKRPAKVSPWWGRYISEVAGDEFKGQPLLVERGPK</sequence>
<evidence type="ECO:0000313" key="4">
    <source>
        <dbReference type="Proteomes" id="UP001285908"/>
    </source>
</evidence>
<dbReference type="GO" id="GO:0030267">
    <property type="term" value="F:glyoxylate reductase (NADPH) activity"/>
    <property type="evidence" value="ECO:0007669"/>
    <property type="project" value="TreeGrafter"/>
</dbReference>
<dbReference type="InterPro" id="IPR050223">
    <property type="entry name" value="D-isomer_2-hydroxyacid_DH"/>
</dbReference>
<organism evidence="3 4">
    <name type="scientific">Neurospora hispaniola</name>
    <dbReference type="NCBI Taxonomy" id="588809"/>
    <lineage>
        <taxon>Eukaryota</taxon>
        <taxon>Fungi</taxon>
        <taxon>Dikarya</taxon>
        <taxon>Ascomycota</taxon>
        <taxon>Pezizomycotina</taxon>
        <taxon>Sordariomycetes</taxon>
        <taxon>Sordariomycetidae</taxon>
        <taxon>Sordariales</taxon>
        <taxon>Sordariaceae</taxon>
        <taxon>Neurospora</taxon>
    </lineage>
</organism>
<evidence type="ECO:0000313" key="3">
    <source>
        <dbReference type="EMBL" id="KAK3499449.1"/>
    </source>
</evidence>
<dbReference type="CDD" id="cd12168">
    <property type="entry name" value="Mand_dh_like"/>
    <property type="match status" value="1"/>
</dbReference>
<dbReference type="SUPFAM" id="SSF52283">
    <property type="entry name" value="Formate/glycerate dehydrogenase catalytic domain-like"/>
    <property type="match status" value="1"/>
</dbReference>
<keyword evidence="1" id="KW-0560">Oxidoreductase</keyword>
<dbReference type="GO" id="GO:0005829">
    <property type="term" value="C:cytosol"/>
    <property type="evidence" value="ECO:0007669"/>
    <property type="project" value="TreeGrafter"/>
</dbReference>
<reference evidence="3 4" key="1">
    <citation type="journal article" date="2023" name="Mol. Phylogenet. Evol.">
        <title>Genome-scale phylogeny and comparative genomics of the fungal order Sordariales.</title>
        <authorList>
            <person name="Hensen N."/>
            <person name="Bonometti L."/>
            <person name="Westerberg I."/>
            <person name="Brannstrom I.O."/>
            <person name="Guillou S."/>
            <person name="Cros-Aarteil S."/>
            <person name="Calhoun S."/>
            <person name="Haridas S."/>
            <person name="Kuo A."/>
            <person name="Mondo S."/>
            <person name="Pangilinan J."/>
            <person name="Riley R."/>
            <person name="LaButti K."/>
            <person name="Andreopoulos B."/>
            <person name="Lipzen A."/>
            <person name="Chen C."/>
            <person name="Yan M."/>
            <person name="Daum C."/>
            <person name="Ng V."/>
            <person name="Clum A."/>
            <person name="Steindorff A."/>
            <person name="Ohm R.A."/>
            <person name="Martin F."/>
            <person name="Silar P."/>
            <person name="Natvig D.O."/>
            <person name="Lalanne C."/>
            <person name="Gautier V."/>
            <person name="Ament-Velasquez S.L."/>
            <person name="Kruys A."/>
            <person name="Hutchinson M.I."/>
            <person name="Powell A.J."/>
            <person name="Barry K."/>
            <person name="Miller A.N."/>
            <person name="Grigoriev I.V."/>
            <person name="Debuchy R."/>
            <person name="Gladieux P."/>
            <person name="Hiltunen Thoren M."/>
            <person name="Johannesson H."/>
        </authorList>
    </citation>
    <scope>NUCLEOTIDE SEQUENCE [LARGE SCALE GENOMIC DNA]</scope>
    <source>
        <strain evidence="3 4">FGSC 10403</strain>
    </source>
</reference>
<dbReference type="GO" id="GO:0016618">
    <property type="term" value="F:hydroxypyruvate reductase [NAD(P)H] activity"/>
    <property type="evidence" value="ECO:0007669"/>
    <property type="project" value="TreeGrafter"/>
</dbReference>
<dbReference type="AlphaFoldDB" id="A0AAJ0MV88"/>
<dbReference type="Proteomes" id="UP001285908">
    <property type="component" value="Unassembled WGS sequence"/>
</dbReference>
<dbReference type="InterPro" id="IPR036291">
    <property type="entry name" value="NAD(P)-bd_dom_sf"/>
</dbReference>
<dbReference type="PANTHER" id="PTHR10996:SF281">
    <property type="entry name" value="D-ISOMER SPECIFIC 2-HYDROXYACID DEHYDROGENASE NAD-BINDING DOMAIN-CONTAINING PROTEIN-RELATED"/>
    <property type="match status" value="1"/>
</dbReference>